<dbReference type="Pfam" id="PF02080">
    <property type="entry name" value="TrkA_C"/>
    <property type="match status" value="1"/>
</dbReference>
<evidence type="ECO:0000259" key="8">
    <source>
        <dbReference type="PROSITE" id="PS51202"/>
    </source>
</evidence>
<dbReference type="GO" id="GO:0008324">
    <property type="term" value="F:monoatomic cation transmembrane transporter activity"/>
    <property type="evidence" value="ECO:0007669"/>
    <property type="project" value="InterPro"/>
</dbReference>
<feature type="transmembrane region" description="Helical" evidence="7">
    <location>
        <begin position="92"/>
        <end position="122"/>
    </location>
</feature>
<evidence type="ECO:0000256" key="2">
    <source>
        <dbReference type="ARBA" id="ARBA00022448"/>
    </source>
</evidence>
<evidence type="ECO:0000256" key="6">
    <source>
        <dbReference type="ARBA" id="ARBA00023136"/>
    </source>
</evidence>
<evidence type="ECO:0000256" key="5">
    <source>
        <dbReference type="ARBA" id="ARBA00022989"/>
    </source>
</evidence>
<dbReference type="EMBL" id="UINC01020230">
    <property type="protein sequence ID" value="SVA85133.1"/>
    <property type="molecule type" value="Genomic_DNA"/>
</dbReference>
<comment type="subcellular location">
    <subcellularLocation>
        <location evidence="1">Membrane</location>
        <topology evidence="1">Multi-pass membrane protein</topology>
    </subcellularLocation>
</comment>
<protein>
    <recommendedName>
        <fullName evidence="8">RCK C-terminal domain-containing protein</fullName>
    </recommendedName>
</protein>
<feature type="domain" description="RCK C-terminal" evidence="8">
    <location>
        <begin position="209"/>
        <end position="295"/>
    </location>
</feature>
<proteinExistence type="predicted"/>
<keyword evidence="3 7" id="KW-0812">Transmembrane</keyword>
<dbReference type="Pfam" id="PF03600">
    <property type="entry name" value="CitMHS"/>
    <property type="match status" value="1"/>
</dbReference>
<feature type="non-terminal residue" evidence="9">
    <location>
        <position position="517"/>
    </location>
</feature>
<sequence>MDLTVDQIVLFLLIVGLFALLLWGRVRYDIVAFAALIISIITGVVPVEQAFAGFGHPATVIIALVLVVSRGLSNSGAVELIARYVVNGSRTVTMHIGLMSGVGAALSALMNNVAALALLMPVDGEAAKRADRSPALTLMPLSFATILGGMVTLIGTPPNIVVATFRNDALGEPFRMFDFAAVGGVVAIVGVVFVALFGWRLLPADRFKRDVRKELQDLAGYVSEATVLQDSNFVGESLREVFPLAEDHDVAILGLVRNGRRLPGSGRREKVRIGDLVVMEGAATAIEAFIGAAGLEFANTDQNVDVLGESQSLAEVVVPEGAKIEGRSAMDLRLAYRQGVMLLGVLRQGTPFRDRVRKLPLRAGDVLLLSGPDDRLPDVVMWLGCLPLADRGLRLLQRKKTWLAIGLFGLAVVAASTGVVYLPVALGAAAVLYVLFGLVRPAELYESIEWPIIILLGSMIPIGAAFDSSGGAALIAQLIVDGTQGFPVFVVLLTLMVVTMTLSDVLNNVATALIAAP</sequence>
<keyword evidence="4" id="KW-0677">Repeat</keyword>
<organism evidence="9">
    <name type="scientific">marine metagenome</name>
    <dbReference type="NCBI Taxonomy" id="408172"/>
    <lineage>
        <taxon>unclassified sequences</taxon>
        <taxon>metagenomes</taxon>
        <taxon>ecological metagenomes</taxon>
    </lineage>
</organism>
<dbReference type="InterPro" id="IPR004680">
    <property type="entry name" value="Cit_transptr-like_dom"/>
</dbReference>
<dbReference type="InterPro" id="IPR006037">
    <property type="entry name" value="RCK_C"/>
</dbReference>
<dbReference type="GO" id="GO:0006813">
    <property type="term" value="P:potassium ion transport"/>
    <property type="evidence" value="ECO:0007669"/>
    <property type="project" value="InterPro"/>
</dbReference>
<gene>
    <name evidence="9" type="ORF">METZ01_LOCUS137987</name>
</gene>
<accession>A0A381Z8P4</accession>
<feature type="transmembrane region" description="Helical" evidence="7">
    <location>
        <begin position="448"/>
        <end position="466"/>
    </location>
</feature>
<feature type="transmembrane region" description="Helical" evidence="7">
    <location>
        <begin position="30"/>
        <end position="47"/>
    </location>
</feature>
<feature type="transmembrane region" description="Helical" evidence="7">
    <location>
        <begin position="176"/>
        <end position="199"/>
    </location>
</feature>
<feature type="domain" description="RCK C-terminal" evidence="8">
    <location>
        <begin position="301"/>
        <end position="385"/>
    </location>
</feature>
<evidence type="ECO:0000256" key="4">
    <source>
        <dbReference type="ARBA" id="ARBA00022737"/>
    </source>
</evidence>
<dbReference type="AlphaFoldDB" id="A0A381Z8P4"/>
<evidence type="ECO:0000313" key="9">
    <source>
        <dbReference type="EMBL" id="SVA85133.1"/>
    </source>
</evidence>
<dbReference type="PANTHER" id="PTHR43652:SF2">
    <property type="entry name" value="BASIC AMINO ACID ANTIPORTER YFCC-RELATED"/>
    <property type="match status" value="1"/>
</dbReference>
<evidence type="ECO:0000256" key="7">
    <source>
        <dbReference type="SAM" id="Phobius"/>
    </source>
</evidence>
<dbReference type="PANTHER" id="PTHR43652">
    <property type="entry name" value="BASIC AMINO ACID ANTIPORTER YFCC-RELATED"/>
    <property type="match status" value="1"/>
</dbReference>
<keyword evidence="2" id="KW-0813">Transport</keyword>
<keyword evidence="6 7" id="KW-0472">Membrane</keyword>
<feature type="transmembrane region" description="Helical" evidence="7">
    <location>
        <begin position="478"/>
        <end position="498"/>
    </location>
</feature>
<dbReference type="InterPro" id="IPR036721">
    <property type="entry name" value="RCK_C_sf"/>
</dbReference>
<evidence type="ECO:0000256" key="3">
    <source>
        <dbReference type="ARBA" id="ARBA00022692"/>
    </source>
</evidence>
<dbReference type="GO" id="GO:0005886">
    <property type="term" value="C:plasma membrane"/>
    <property type="evidence" value="ECO:0007669"/>
    <property type="project" value="TreeGrafter"/>
</dbReference>
<dbReference type="InterPro" id="IPR051679">
    <property type="entry name" value="DASS-Related_Transporters"/>
</dbReference>
<feature type="transmembrane region" description="Helical" evidence="7">
    <location>
        <begin position="7"/>
        <end position="24"/>
    </location>
</feature>
<dbReference type="SUPFAM" id="SSF116726">
    <property type="entry name" value="TrkA C-terminal domain-like"/>
    <property type="match status" value="2"/>
</dbReference>
<dbReference type="Gene3D" id="3.30.70.1450">
    <property type="entry name" value="Regulator of K+ conductance, C-terminal domain"/>
    <property type="match status" value="2"/>
</dbReference>
<keyword evidence="5 7" id="KW-1133">Transmembrane helix</keyword>
<reference evidence="9" key="1">
    <citation type="submission" date="2018-05" db="EMBL/GenBank/DDBJ databases">
        <authorList>
            <person name="Lanie J.A."/>
            <person name="Ng W.-L."/>
            <person name="Kazmierczak K.M."/>
            <person name="Andrzejewski T.M."/>
            <person name="Davidsen T.M."/>
            <person name="Wayne K.J."/>
            <person name="Tettelin H."/>
            <person name="Glass J.I."/>
            <person name="Rusch D."/>
            <person name="Podicherti R."/>
            <person name="Tsui H.-C.T."/>
            <person name="Winkler M.E."/>
        </authorList>
    </citation>
    <scope>NUCLEOTIDE SEQUENCE</scope>
</reference>
<name>A0A381Z8P4_9ZZZZ</name>
<feature type="transmembrane region" description="Helical" evidence="7">
    <location>
        <begin position="134"/>
        <end position="156"/>
    </location>
</feature>
<evidence type="ECO:0000256" key="1">
    <source>
        <dbReference type="ARBA" id="ARBA00004141"/>
    </source>
</evidence>
<feature type="transmembrane region" description="Helical" evidence="7">
    <location>
        <begin position="403"/>
        <end position="436"/>
    </location>
</feature>
<dbReference type="PROSITE" id="PS51202">
    <property type="entry name" value="RCK_C"/>
    <property type="match status" value="2"/>
</dbReference>